<feature type="non-terminal residue" evidence="7">
    <location>
        <position position="339"/>
    </location>
</feature>
<dbReference type="PANTHER" id="PTHR12821">
    <property type="entry name" value="BYSTIN"/>
    <property type="match status" value="1"/>
</dbReference>
<evidence type="ECO:0000256" key="2">
    <source>
        <dbReference type="ARBA" id="ARBA00007114"/>
    </source>
</evidence>
<comment type="similarity">
    <text evidence="2">Belongs to the bystin family.</text>
</comment>
<dbReference type="AlphaFoldDB" id="C1MXF7"/>
<dbReference type="RefSeq" id="XP_003060388.1">
    <property type="nucleotide sequence ID" value="XM_003060342.1"/>
</dbReference>
<comment type="subcellular location">
    <subcellularLocation>
        <location evidence="1">Nucleus</location>
        <location evidence="1">Nucleolus</location>
    </subcellularLocation>
</comment>
<sequence>DGDDDDDDDARGDDAAAYEGDVEVSPEDEAALAAFMAPKSGKERTLADIILDKIKEKERGGGGGGDRTGGDDDEMDARAAVPAGMDEKVVDVYRQVGDLLKRYTTGKIPKAFKIIPALSNWEEVLYLTSPEKWSPHAMYQATRLFASNLNAKMAQRFYSLVLLPRVRDDIAEHKRLHFALYQSLKKATFKPAAFYKGILIPLCASRTCTLREAVVLSSVLTRGAIPMLHSAAALLKLAEMQYAGTTSFFIRVLLDKKYALPFRVIDALVDHFLRFKKETRQLPVVWHQSLLCFVQRYKNEIRAEDKLLIRKLADLQHHYLISPEVKRELSQGRSRGEKD</sequence>
<proteinExistence type="inferred from homology"/>
<evidence type="ECO:0000313" key="8">
    <source>
        <dbReference type="Proteomes" id="UP000001876"/>
    </source>
</evidence>
<evidence type="ECO:0000256" key="4">
    <source>
        <dbReference type="ARBA" id="ARBA00023242"/>
    </source>
</evidence>
<dbReference type="GO" id="GO:0005737">
    <property type="term" value="C:cytoplasm"/>
    <property type="evidence" value="ECO:0007669"/>
    <property type="project" value="TreeGrafter"/>
</dbReference>
<dbReference type="Pfam" id="PF05291">
    <property type="entry name" value="Bystin"/>
    <property type="match status" value="1"/>
</dbReference>
<keyword evidence="8" id="KW-1185">Reference proteome</keyword>
<dbReference type="OrthoDB" id="2192561at2759"/>
<dbReference type="FunFam" id="1.25.40.480:FF:000001">
    <property type="entry name" value="Bystin (51.6 kD)-like"/>
    <property type="match status" value="1"/>
</dbReference>
<dbReference type="eggNOG" id="KOG3871">
    <property type="taxonomic scope" value="Eukaryota"/>
</dbReference>
<dbReference type="GO" id="GO:0030515">
    <property type="term" value="F:snoRNA binding"/>
    <property type="evidence" value="ECO:0007669"/>
    <property type="project" value="TreeGrafter"/>
</dbReference>
<dbReference type="Gene3D" id="1.25.40.480">
    <property type="match status" value="1"/>
</dbReference>
<evidence type="ECO:0000256" key="6">
    <source>
        <dbReference type="SAM" id="MobiDB-lite"/>
    </source>
</evidence>
<dbReference type="GO" id="GO:0030688">
    <property type="term" value="C:preribosome, small subunit precursor"/>
    <property type="evidence" value="ECO:0007669"/>
    <property type="project" value="TreeGrafter"/>
</dbReference>
<evidence type="ECO:0000256" key="5">
    <source>
        <dbReference type="ARBA" id="ARBA00074032"/>
    </source>
</evidence>
<evidence type="ECO:0000313" key="7">
    <source>
        <dbReference type="EMBL" id="EEH55157.1"/>
    </source>
</evidence>
<protein>
    <recommendedName>
        <fullName evidence="5">Bystin</fullName>
    </recommendedName>
</protein>
<dbReference type="Proteomes" id="UP000001876">
    <property type="component" value="Unassembled WGS sequence"/>
</dbReference>
<dbReference type="PANTHER" id="PTHR12821:SF0">
    <property type="entry name" value="BYSTIN"/>
    <property type="match status" value="1"/>
</dbReference>
<evidence type="ECO:0000256" key="3">
    <source>
        <dbReference type="ARBA" id="ARBA00022517"/>
    </source>
</evidence>
<dbReference type="InterPro" id="IPR007955">
    <property type="entry name" value="Bystin"/>
</dbReference>
<dbReference type="GO" id="GO:0005730">
    <property type="term" value="C:nucleolus"/>
    <property type="evidence" value="ECO:0007669"/>
    <property type="project" value="UniProtKB-SubCell"/>
</dbReference>
<keyword evidence="4" id="KW-0539">Nucleus</keyword>
<dbReference type="GO" id="GO:0006364">
    <property type="term" value="P:rRNA processing"/>
    <property type="evidence" value="ECO:0007669"/>
    <property type="project" value="TreeGrafter"/>
</dbReference>
<dbReference type="EMBL" id="GG663742">
    <property type="protein sequence ID" value="EEH55157.1"/>
    <property type="molecule type" value="Genomic_DNA"/>
</dbReference>
<accession>C1MXF7</accession>
<dbReference type="GeneID" id="9686122"/>
<name>C1MXF7_MICPC</name>
<dbReference type="KEGG" id="mpp:MICPUCDRAFT_3492"/>
<dbReference type="OMA" id="TKLPVIW"/>
<evidence type="ECO:0000256" key="1">
    <source>
        <dbReference type="ARBA" id="ARBA00004604"/>
    </source>
</evidence>
<feature type="region of interest" description="Disordered" evidence="6">
    <location>
        <begin position="1"/>
        <end position="24"/>
    </location>
</feature>
<feature type="compositionally biased region" description="Acidic residues" evidence="6">
    <location>
        <begin position="1"/>
        <end position="11"/>
    </location>
</feature>
<keyword evidence="3" id="KW-0690">Ribosome biogenesis</keyword>
<gene>
    <name evidence="7" type="ORF">MICPUCDRAFT_3492</name>
</gene>
<organism evidence="8">
    <name type="scientific">Micromonas pusilla (strain CCMP1545)</name>
    <name type="common">Picoplanktonic green alga</name>
    <dbReference type="NCBI Taxonomy" id="564608"/>
    <lineage>
        <taxon>Eukaryota</taxon>
        <taxon>Viridiplantae</taxon>
        <taxon>Chlorophyta</taxon>
        <taxon>Mamiellophyceae</taxon>
        <taxon>Mamiellales</taxon>
        <taxon>Mamiellaceae</taxon>
        <taxon>Micromonas</taxon>
    </lineage>
</organism>
<feature type="non-terminal residue" evidence="7">
    <location>
        <position position="1"/>
    </location>
</feature>
<reference evidence="7 8" key="1">
    <citation type="journal article" date="2009" name="Science">
        <title>Green evolution and dynamic adaptations revealed by genomes of the marine picoeukaryotes Micromonas.</title>
        <authorList>
            <person name="Worden A.Z."/>
            <person name="Lee J.H."/>
            <person name="Mock T."/>
            <person name="Rouze P."/>
            <person name="Simmons M.P."/>
            <person name="Aerts A.L."/>
            <person name="Allen A.E."/>
            <person name="Cuvelier M.L."/>
            <person name="Derelle E."/>
            <person name="Everett M.V."/>
            <person name="Foulon E."/>
            <person name="Grimwood J."/>
            <person name="Gundlach H."/>
            <person name="Henrissat B."/>
            <person name="Napoli C."/>
            <person name="McDonald S.M."/>
            <person name="Parker M.S."/>
            <person name="Rombauts S."/>
            <person name="Salamov A."/>
            <person name="Von Dassow P."/>
            <person name="Badger J.H."/>
            <person name="Coutinho P.M."/>
            <person name="Demir E."/>
            <person name="Dubchak I."/>
            <person name="Gentemann C."/>
            <person name="Eikrem W."/>
            <person name="Gready J.E."/>
            <person name="John U."/>
            <person name="Lanier W."/>
            <person name="Lindquist E.A."/>
            <person name="Lucas S."/>
            <person name="Mayer K.F."/>
            <person name="Moreau H."/>
            <person name="Not F."/>
            <person name="Otillar R."/>
            <person name="Panaud O."/>
            <person name="Pangilinan J."/>
            <person name="Paulsen I."/>
            <person name="Piegu B."/>
            <person name="Poliakov A."/>
            <person name="Robbens S."/>
            <person name="Schmutz J."/>
            <person name="Toulza E."/>
            <person name="Wyss T."/>
            <person name="Zelensky A."/>
            <person name="Zhou K."/>
            <person name="Armbrust E.V."/>
            <person name="Bhattacharya D."/>
            <person name="Goodenough U.W."/>
            <person name="Van de Peer Y."/>
            <person name="Grigoriev I.V."/>
        </authorList>
    </citation>
    <scope>NUCLEOTIDE SEQUENCE [LARGE SCALE GENOMIC DNA]</scope>
    <source>
        <strain evidence="7 8">CCMP1545</strain>
    </source>
</reference>
<dbReference type="STRING" id="564608.C1MXF7"/>